<dbReference type="PROSITE" id="PS51664">
    <property type="entry name" value="YCAO"/>
    <property type="match status" value="1"/>
</dbReference>
<sequence>MPALTLHKCPKVYVLETHRSRTPDSTLRFIDRMKEILGMSSFQESTNLDRIGIPVFTCERLRPDNSRTSHTGKGVSKTQAQVSLLMESIERYSSEFRSEYLERLVQGPYQNLRSKYNVLDPGELILPRFTNFSANKDLYWVWGYDIVNEEDILVPACSVYHPFHIETENLIDTHTNGLASGNTMEEAIFHGLTEIIERDAWSIAKFNHEMDNALVVDDHPGHQFIIDLIEKFEKAEIQVTAKDITSDIGVPVIAAFSEDLVHSNMIPIDGFGAHLDPRVAMARALLEMTTTRALFIQKYGIKGLQETASHYYRESYDADPRFYAHEKKYLGEIKSEYSEDVLQDIQIILRKLRERGLNKVIVVDLTRSDVGIPTVRVIVPGMEVYCFDRKRKGERLYNSQGK</sequence>
<dbReference type="NCBIfam" id="TIGR00702">
    <property type="entry name" value="YcaO-type kinase domain"/>
    <property type="match status" value="1"/>
</dbReference>
<dbReference type="Pfam" id="PF02624">
    <property type="entry name" value="YcaO"/>
    <property type="match status" value="1"/>
</dbReference>
<gene>
    <name evidence="2" type="ORF">DAMNIGENAA_13870</name>
</gene>
<dbReference type="EMBL" id="BSDR01000001">
    <property type="protein sequence ID" value="GLI33954.1"/>
    <property type="molecule type" value="Genomic_DNA"/>
</dbReference>
<dbReference type="PANTHER" id="PTHR37809:SF1">
    <property type="entry name" value="RIBOSOMAL PROTEIN S12 METHYLTHIOTRANSFERASE ACCESSORY FACTOR YCAO"/>
    <property type="match status" value="1"/>
</dbReference>
<dbReference type="Proteomes" id="UP001144372">
    <property type="component" value="Unassembled WGS sequence"/>
</dbReference>
<protein>
    <submittedName>
        <fullName evidence="2">Methanogenesis marker 1 protein</fullName>
    </submittedName>
</protein>
<dbReference type="InterPro" id="IPR003776">
    <property type="entry name" value="YcaO-like_dom"/>
</dbReference>
<evidence type="ECO:0000313" key="3">
    <source>
        <dbReference type="Proteomes" id="UP001144372"/>
    </source>
</evidence>
<keyword evidence="3" id="KW-1185">Reference proteome</keyword>
<evidence type="ECO:0000313" key="2">
    <source>
        <dbReference type="EMBL" id="GLI33954.1"/>
    </source>
</evidence>
<dbReference type="RefSeq" id="WP_281793234.1">
    <property type="nucleotide sequence ID" value="NZ_BSDR01000001.1"/>
</dbReference>
<comment type="caution">
    <text evidence="2">The sequence shown here is derived from an EMBL/GenBank/DDBJ whole genome shotgun (WGS) entry which is preliminary data.</text>
</comment>
<name>A0A9W6D2Z1_9BACT</name>
<proteinExistence type="predicted"/>
<dbReference type="AlphaFoldDB" id="A0A9W6D2Z1"/>
<organism evidence="2 3">
    <name type="scientific">Desulforhabdus amnigena</name>
    <dbReference type="NCBI Taxonomy" id="40218"/>
    <lineage>
        <taxon>Bacteria</taxon>
        <taxon>Pseudomonadati</taxon>
        <taxon>Thermodesulfobacteriota</taxon>
        <taxon>Syntrophobacteria</taxon>
        <taxon>Syntrophobacterales</taxon>
        <taxon>Syntrophobacteraceae</taxon>
        <taxon>Desulforhabdus</taxon>
    </lineage>
</organism>
<feature type="domain" description="YcaO" evidence="1">
    <location>
        <begin position="72"/>
        <end position="402"/>
    </location>
</feature>
<evidence type="ECO:0000259" key="1">
    <source>
        <dbReference type="PROSITE" id="PS51664"/>
    </source>
</evidence>
<dbReference type="PANTHER" id="PTHR37809">
    <property type="entry name" value="RIBOSOMAL PROTEIN S12 METHYLTHIOTRANSFERASE ACCESSORY FACTOR YCAO"/>
    <property type="match status" value="1"/>
</dbReference>
<dbReference type="Gene3D" id="3.30.1330.230">
    <property type="match status" value="2"/>
</dbReference>
<reference evidence="2" key="1">
    <citation type="submission" date="2022-12" db="EMBL/GenBank/DDBJ databases">
        <title>Reference genome sequencing for broad-spectrum identification of bacterial and archaeal isolates by mass spectrometry.</title>
        <authorList>
            <person name="Sekiguchi Y."/>
            <person name="Tourlousse D.M."/>
        </authorList>
    </citation>
    <scope>NUCLEOTIDE SEQUENCE</scope>
    <source>
        <strain evidence="2">ASRB1</strain>
    </source>
</reference>
<accession>A0A9W6D2Z1</accession>